<dbReference type="GO" id="GO:0003677">
    <property type="term" value="F:DNA binding"/>
    <property type="evidence" value="ECO:0007669"/>
    <property type="project" value="UniProtKB-KW"/>
</dbReference>
<dbReference type="InterPro" id="IPR036388">
    <property type="entry name" value="WH-like_DNA-bd_sf"/>
</dbReference>
<dbReference type="AlphaFoldDB" id="A0A841JJ12"/>
<dbReference type="InterPro" id="IPR002577">
    <property type="entry name" value="HTH_HxlR"/>
</dbReference>
<reference evidence="5 6" key="1">
    <citation type="submission" date="2020-08" db="EMBL/GenBank/DDBJ databases">
        <title>Genomic Encyclopedia of Type Strains, Phase IV (KMG-V): Genome sequencing to study the core and pangenomes of soil and plant-associated prokaryotes.</title>
        <authorList>
            <person name="Whitman W."/>
        </authorList>
    </citation>
    <scope>NUCLEOTIDE SEQUENCE [LARGE SCALE GENOMIC DNA]</scope>
    <source>
        <strain evidence="5 6">MP601</strain>
    </source>
</reference>
<dbReference type="PROSITE" id="PS51118">
    <property type="entry name" value="HTH_HXLR"/>
    <property type="match status" value="1"/>
</dbReference>
<organism evidence="5 6">
    <name type="scientific">Mucilaginibacter lappiensis</name>
    <dbReference type="NCBI Taxonomy" id="354630"/>
    <lineage>
        <taxon>Bacteria</taxon>
        <taxon>Pseudomonadati</taxon>
        <taxon>Bacteroidota</taxon>
        <taxon>Sphingobacteriia</taxon>
        <taxon>Sphingobacteriales</taxon>
        <taxon>Sphingobacteriaceae</taxon>
        <taxon>Mucilaginibacter</taxon>
    </lineage>
</organism>
<evidence type="ECO:0000256" key="2">
    <source>
        <dbReference type="ARBA" id="ARBA00023125"/>
    </source>
</evidence>
<comment type="caution">
    <text evidence="5">The sequence shown here is derived from an EMBL/GenBank/DDBJ whole genome shotgun (WGS) entry which is preliminary data.</text>
</comment>
<name>A0A841JJ12_9SPHI</name>
<dbReference type="EMBL" id="JACHCA010000020">
    <property type="protein sequence ID" value="MBB6131159.1"/>
    <property type="molecule type" value="Genomic_DNA"/>
</dbReference>
<evidence type="ECO:0000256" key="3">
    <source>
        <dbReference type="ARBA" id="ARBA00023163"/>
    </source>
</evidence>
<dbReference type="Pfam" id="PF01638">
    <property type="entry name" value="HxlR"/>
    <property type="match status" value="1"/>
</dbReference>
<dbReference type="Gene3D" id="1.10.10.10">
    <property type="entry name" value="Winged helix-like DNA-binding domain superfamily/Winged helix DNA-binding domain"/>
    <property type="match status" value="1"/>
</dbReference>
<protein>
    <submittedName>
        <fullName evidence="5">DNA-binding HxlR family transcriptional regulator</fullName>
    </submittedName>
</protein>
<gene>
    <name evidence="5" type="ORF">HDF22_005310</name>
</gene>
<feature type="domain" description="HTH hxlR-type" evidence="4">
    <location>
        <begin position="1"/>
        <end position="73"/>
    </location>
</feature>
<evidence type="ECO:0000313" key="5">
    <source>
        <dbReference type="EMBL" id="MBB6131159.1"/>
    </source>
</evidence>
<dbReference type="PANTHER" id="PTHR33204">
    <property type="entry name" value="TRANSCRIPTIONAL REGULATOR, MARR FAMILY"/>
    <property type="match status" value="1"/>
</dbReference>
<evidence type="ECO:0000256" key="1">
    <source>
        <dbReference type="ARBA" id="ARBA00023015"/>
    </source>
</evidence>
<sequence length="73" mass="8665">METHCFYLISHDINRFGEMIHMIDGISKKMLTEQLGELEKDGIIDRKVFNEIPPRVEYIITERGLILRPIYFP</sequence>
<keyword evidence="3" id="KW-0804">Transcription</keyword>
<proteinExistence type="predicted"/>
<accession>A0A841JJ12</accession>
<keyword evidence="1" id="KW-0805">Transcription regulation</keyword>
<dbReference type="InterPro" id="IPR036390">
    <property type="entry name" value="WH_DNA-bd_sf"/>
</dbReference>
<evidence type="ECO:0000313" key="6">
    <source>
        <dbReference type="Proteomes" id="UP000548326"/>
    </source>
</evidence>
<dbReference type="Proteomes" id="UP000548326">
    <property type="component" value="Unassembled WGS sequence"/>
</dbReference>
<evidence type="ECO:0000259" key="4">
    <source>
        <dbReference type="PROSITE" id="PS51118"/>
    </source>
</evidence>
<dbReference type="SUPFAM" id="SSF46785">
    <property type="entry name" value="Winged helix' DNA-binding domain"/>
    <property type="match status" value="1"/>
</dbReference>
<dbReference type="RefSeq" id="WP_221276175.1">
    <property type="nucleotide sequence ID" value="NZ_JACHCA010000020.1"/>
</dbReference>
<keyword evidence="2 5" id="KW-0238">DNA-binding</keyword>